<comment type="similarity">
    <text evidence="7">Belongs to the class I-like SAM-binding methyltransferase superfamily. Cation-dependent O-methyltransferase family.</text>
</comment>
<keyword evidence="6" id="KW-0128">Catecholamine metabolism</keyword>
<protein>
    <recommendedName>
        <fullName evidence="1">catechol O-methyltransferase</fullName>
        <ecNumber evidence="1">2.1.1.6</ecNumber>
    </recommendedName>
</protein>
<dbReference type="FunFam" id="3.40.50.150:FF:000054">
    <property type="entry name" value="Catechol O-methyltransferase"/>
    <property type="match status" value="1"/>
</dbReference>
<evidence type="ECO:0000256" key="4">
    <source>
        <dbReference type="ARBA" id="ARBA00022691"/>
    </source>
</evidence>
<keyword evidence="9" id="KW-1185">Reference proteome</keyword>
<evidence type="ECO:0000256" key="5">
    <source>
        <dbReference type="ARBA" id="ARBA00022867"/>
    </source>
</evidence>
<organism evidence="8 9">
    <name type="scientific">Patiria miniata</name>
    <name type="common">Bat star</name>
    <name type="synonym">Asterina miniata</name>
    <dbReference type="NCBI Taxonomy" id="46514"/>
    <lineage>
        <taxon>Eukaryota</taxon>
        <taxon>Metazoa</taxon>
        <taxon>Echinodermata</taxon>
        <taxon>Eleutherozoa</taxon>
        <taxon>Asterozoa</taxon>
        <taxon>Asteroidea</taxon>
        <taxon>Valvatacea</taxon>
        <taxon>Valvatida</taxon>
        <taxon>Asterinidae</taxon>
        <taxon>Patiria</taxon>
    </lineage>
</organism>
<evidence type="ECO:0000256" key="6">
    <source>
        <dbReference type="ARBA" id="ARBA00022939"/>
    </source>
</evidence>
<dbReference type="GeneID" id="119727892"/>
<dbReference type="GO" id="GO:0032502">
    <property type="term" value="P:developmental process"/>
    <property type="evidence" value="ECO:0007669"/>
    <property type="project" value="TreeGrafter"/>
</dbReference>
<dbReference type="EnsemblMetazoa" id="XM_038199969.1">
    <property type="protein sequence ID" value="XP_038055897.1"/>
    <property type="gene ID" value="LOC119727892"/>
</dbReference>
<name>A0A913ZWJ7_PATMI</name>
<evidence type="ECO:0000256" key="3">
    <source>
        <dbReference type="ARBA" id="ARBA00022679"/>
    </source>
</evidence>
<sequence length="236" mass="26325">MATEDISMDAVMQEFAQDYVGRAQKMLAYLKERATDITGDPVALLAAADKYCVEKDRRMMHVGDEKGAIVRKVVQELAPMTCLELGTYCGYSAVLMASVLPEGSRFITLEADETLKEVAEEFIDLAGPQVSQKITIVNKKSEDAIPALRDDFSVDTLDFVFIDHLKTEYLRDLKLLESQGLLRKGTVVMADNLKVPGIPDYLEYVQNSGRYQTELIQAKLEYSEMEDALGKSIYSG</sequence>
<dbReference type="GO" id="GO:0016206">
    <property type="term" value="F:catechol O-methyltransferase activity"/>
    <property type="evidence" value="ECO:0007669"/>
    <property type="project" value="UniProtKB-EC"/>
</dbReference>
<evidence type="ECO:0000256" key="1">
    <source>
        <dbReference type="ARBA" id="ARBA00012880"/>
    </source>
</evidence>
<keyword evidence="4" id="KW-0949">S-adenosyl-L-methionine</keyword>
<dbReference type="SUPFAM" id="SSF53335">
    <property type="entry name" value="S-adenosyl-L-methionine-dependent methyltransferases"/>
    <property type="match status" value="1"/>
</dbReference>
<accession>A0A913ZWJ7</accession>
<dbReference type="RefSeq" id="XP_038055897.1">
    <property type="nucleotide sequence ID" value="XM_038199969.1"/>
</dbReference>
<evidence type="ECO:0000313" key="9">
    <source>
        <dbReference type="Proteomes" id="UP000887568"/>
    </source>
</evidence>
<dbReference type="PANTHER" id="PTHR43836:SF2">
    <property type="entry name" value="CATECHOL O-METHYLTRANSFERASE 1-RELATED"/>
    <property type="match status" value="1"/>
</dbReference>
<dbReference type="Pfam" id="PF01596">
    <property type="entry name" value="Methyltransf_3"/>
    <property type="match status" value="1"/>
</dbReference>
<dbReference type="GO" id="GO:0042417">
    <property type="term" value="P:dopamine metabolic process"/>
    <property type="evidence" value="ECO:0007669"/>
    <property type="project" value="TreeGrafter"/>
</dbReference>
<dbReference type="PROSITE" id="PS51682">
    <property type="entry name" value="SAM_OMT_I"/>
    <property type="match status" value="1"/>
</dbReference>
<dbReference type="Gene3D" id="3.40.50.150">
    <property type="entry name" value="Vaccinia Virus protein VP39"/>
    <property type="match status" value="1"/>
</dbReference>
<dbReference type="InterPro" id="IPR029063">
    <property type="entry name" value="SAM-dependent_MTases_sf"/>
</dbReference>
<evidence type="ECO:0000256" key="7">
    <source>
        <dbReference type="ARBA" id="ARBA00023453"/>
    </source>
</evidence>
<dbReference type="InterPro" id="IPR002935">
    <property type="entry name" value="SAM_O-MeTrfase"/>
</dbReference>
<keyword evidence="5" id="KW-0531">Neurotransmitter degradation</keyword>
<dbReference type="GO" id="GO:0042424">
    <property type="term" value="P:catecholamine catabolic process"/>
    <property type="evidence" value="ECO:0007669"/>
    <property type="project" value="TreeGrafter"/>
</dbReference>
<dbReference type="Proteomes" id="UP000887568">
    <property type="component" value="Unplaced"/>
</dbReference>
<reference evidence="8" key="1">
    <citation type="submission" date="2022-11" db="UniProtKB">
        <authorList>
            <consortium name="EnsemblMetazoa"/>
        </authorList>
    </citation>
    <scope>IDENTIFICATION</scope>
</reference>
<dbReference type="GO" id="GO:0032259">
    <property type="term" value="P:methylation"/>
    <property type="evidence" value="ECO:0007669"/>
    <property type="project" value="UniProtKB-KW"/>
</dbReference>
<proteinExistence type="inferred from homology"/>
<keyword evidence="3" id="KW-0808">Transferase</keyword>
<dbReference type="AlphaFoldDB" id="A0A913ZWJ7"/>
<keyword evidence="2" id="KW-0489">Methyltransferase</keyword>
<dbReference type="EC" id="2.1.1.6" evidence="1"/>
<dbReference type="OrthoDB" id="186626at2759"/>
<evidence type="ECO:0000313" key="8">
    <source>
        <dbReference type="EnsemblMetazoa" id="XP_038055897.1"/>
    </source>
</evidence>
<dbReference type="PANTHER" id="PTHR43836">
    <property type="entry name" value="CATECHOL O-METHYLTRANSFERASE 1-RELATED"/>
    <property type="match status" value="1"/>
</dbReference>
<evidence type="ECO:0000256" key="2">
    <source>
        <dbReference type="ARBA" id="ARBA00022603"/>
    </source>
</evidence>